<comment type="caution">
    <text evidence="3">The sequence shown here is derived from an EMBL/GenBank/DDBJ whole genome shotgun (WGS) entry which is preliminary data.</text>
</comment>
<keyword evidence="2" id="KW-0732">Signal</keyword>
<feature type="compositionally biased region" description="Pro residues" evidence="1">
    <location>
        <begin position="70"/>
        <end position="85"/>
    </location>
</feature>
<dbReference type="AlphaFoldDB" id="A0A549SDL1"/>
<evidence type="ECO:0000256" key="1">
    <source>
        <dbReference type="SAM" id="MobiDB-lite"/>
    </source>
</evidence>
<feature type="region of interest" description="Disordered" evidence="1">
    <location>
        <begin position="40"/>
        <end position="108"/>
    </location>
</feature>
<feature type="compositionally biased region" description="Low complexity" evidence="1">
    <location>
        <begin position="40"/>
        <end position="52"/>
    </location>
</feature>
<organism evidence="3 4">
    <name type="scientific">Methylosinus sporium</name>
    <dbReference type="NCBI Taxonomy" id="428"/>
    <lineage>
        <taxon>Bacteria</taxon>
        <taxon>Pseudomonadati</taxon>
        <taxon>Pseudomonadota</taxon>
        <taxon>Alphaproteobacteria</taxon>
        <taxon>Hyphomicrobiales</taxon>
        <taxon>Methylocystaceae</taxon>
        <taxon>Methylosinus</taxon>
    </lineage>
</organism>
<dbReference type="EMBL" id="VJMF01000098">
    <property type="protein sequence ID" value="TRL26554.1"/>
    <property type="molecule type" value="Genomic_DNA"/>
</dbReference>
<gene>
    <name evidence="3" type="ORF">FM996_19620</name>
</gene>
<feature type="chain" id="PRO_5021713304" evidence="2">
    <location>
        <begin position="37"/>
        <end position="136"/>
    </location>
</feature>
<name>A0A549SDL1_METSR</name>
<sequence>MAERVIAREPGASSRRRSAYAAILASLCAFATLAAAAPLPMPSADRPQQAARRAPRAPTPPKRPPEQRAPQPPAMEAPPAMPQELPPLDTSTPPPSLPRASRERMRQCATQWMKIRQEGRTAGTSWREFATRCLTR</sequence>
<accession>A0A549SDL1</accession>
<reference evidence="3 4" key="1">
    <citation type="submission" date="2019-07" db="EMBL/GenBank/DDBJ databases">
        <title>Ln-dependent methylotrophs.</title>
        <authorList>
            <person name="Tani A."/>
        </authorList>
    </citation>
    <scope>NUCLEOTIDE SEQUENCE [LARGE SCALE GENOMIC DNA]</scope>
    <source>
        <strain evidence="3 4">SM89A</strain>
    </source>
</reference>
<dbReference type="RefSeq" id="WP_142864427.1">
    <property type="nucleotide sequence ID" value="NZ_VJMF01000098.1"/>
</dbReference>
<evidence type="ECO:0000313" key="3">
    <source>
        <dbReference type="EMBL" id="TRL26554.1"/>
    </source>
</evidence>
<protein>
    <submittedName>
        <fullName evidence="3">Uncharacterized protein</fullName>
    </submittedName>
</protein>
<proteinExistence type="predicted"/>
<evidence type="ECO:0000313" key="4">
    <source>
        <dbReference type="Proteomes" id="UP000316781"/>
    </source>
</evidence>
<evidence type="ECO:0000256" key="2">
    <source>
        <dbReference type="SAM" id="SignalP"/>
    </source>
</evidence>
<feature type="signal peptide" evidence="2">
    <location>
        <begin position="1"/>
        <end position="36"/>
    </location>
</feature>
<dbReference type="Proteomes" id="UP000316781">
    <property type="component" value="Unassembled WGS sequence"/>
</dbReference>